<gene>
    <name evidence="1" type="ORF">SSFG_00225</name>
</gene>
<evidence type="ECO:0000313" key="1">
    <source>
        <dbReference type="EMBL" id="EFE64971.2"/>
    </source>
</evidence>
<organism evidence="1 2">
    <name type="scientific">Streptomyces viridosporus (strain ATCC 14672 / DSM 40746 / JCM 4963 / KCTC 9882 / NRRL B-12104 / FH 1290)</name>
    <name type="common">Streptomyces ghanaensis</name>
    <dbReference type="NCBI Taxonomy" id="566461"/>
    <lineage>
        <taxon>Bacteria</taxon>
        <taxon>Bacillati</taxon>
        <taxon>Actinomycetota</taxon>
        <taxon>Actinomycetes</taxon>
        <taxon>Kitasatosporales</taxon>
        <taxon>Streptomycetaceae</taxon>
        <taxon>Streptomyces</taxon>
    </lineage>
</organism>
<evidence type="ECO:0000313" key="2">
    <source>
        <dbReference type="Proteomes" id="UP000003824"/>
    </source>
</evidence>
<protein>
    <submittedName>
        <fullName evidence="1">Predicted protein</fullName>
    </submittedName>
</protein>
<dbReference type="Proteomes" id="UP000003824">
    <property type="component" value="Unassembled WGS sequence"/>
</dbReference>
<proteinExistence type="predicted"/>
<sequence length="72" mass="7375">MSRLARVLDAHTPSRTATGFVSPPTVIVSLWSPGTGHSLPQTVGGTSVQALLEAYAGGQLMACHALGNGMNE</sequence>
<dbReference type="EMBL" id="DS999641">
    <property type="protein sequence ID" value="EFE64971.2"/>
    <property type="molecule type" value="Genomic_DNA"/>
</dbReference>
<name>D5ZVH6_STRV1</name>
<accession>D5ZVH6</accession>
<dbReference type="AlphaFoldDB" id="D5ZVH6"/>
<reference evidence="2" key="1">
    <citation type="submission" date="2008-12" db="EMBL/GenBank/DDBJ databases">
        <title>Annotation of Streptomyces ghanaensis ATCC 14672.</title>
        <authorList>
            <consortium name="The Broad Institute Genome Sequencing Platform"/>
            <consortium name="Broad Institute Microbial Sequencing Center"/>
            <person name="Fischbach M."/>
            <person name="Ward D."/>
            <person name="Young S."/>
            <person name="Kodira C.D."/>
            <person name="Zeng Q."/>
            <person name="Koehrsen M."/>
            <person name="Godfrey P."/>
            <person name="Alvarado L."/>
            <person name="Berlin A.M."/>
            <person name="Borenstein D."/>
            <person name="Chen Z."/>
            <person name="Engels R."/>
            <person name="Freedman E."/>
            <person name="Gellesch M."/>
            <person name="Goldberg J."/>
            <person name="Griggs A."/>
            <person name="Gujja S."/>
            <person name="Heiman D.I."/>
            <person name="Hepburn T.A."/>
            <person name="Howarth C."/>
            <person name="Jen D."/>
            <person name="Larson L."/>
            <person name="Lewis B."/>
            <person name="Mehta T."/>
            <person name="Park D."/>
            <person name="Pearson M."/>
            <person name="Roberts A."/>
            <person name="Saif S."/>
            <person name="Shea T.D."/>
            <person name="Shenoy N."/>
            <person name="Sisk P."/>
            <person name="Stolte C."/>
            <person name="Sykes S.N."/>
            <person name="Walk T."/>
            <person name="White J."/>
            <person name="Yandava C."/>
            <person name="Straight P."/>
            <person name="Clardy J."/>
            <person name="Hung D."/>
            <person name="Kolter R."/>
            <person name="Mekalanos J."/>
            <person name="Walker S."/>
            <person name="Walsh C.T."/>
            <person name="Wieland B.L.C."/>
            <person name="Ilzarbe M."/>
            <person name="Galagan J."/>
            <person name="Nusbaum C."/>
            <person name="Birren B."/>
        </authorList>
    </citation>
    <scope>NUCLEOTIDE SEQUENCE [LARGE SCALE GENOMIC DNA]</scope>
    <source>
        <strain evidence="2">ATCC 14672 / DSM 40746 / JCM 4963 / KCTC 9882 / NRRL B-12104 / FH 1290</strain>
    </source>
</reference>